<dbReference type="SUPFAM" id="SSF141371">
    <property type="entry name" value="PilZ domain-like"/>
    <property type="match status" value="1"/>
</dbReference>
<organism evidence="2 3">
    <name type="scientific">Solirubrobacter pauli</name>
    <dbReference type="NCBI Taxonomy" id="166793"/>
    <lineage>
        <taxon>Bacteria</taxon>
        <taxon>Bacillati</taxon>
        <taxon>Actinomycetota</taxon>
        <taxon>Thermoleophilia</taxon>
        <taxon>Solirubrobacterales</taxon>
        <taxon>Solirubrobacteraceae</taxon>
        <taxon>Solirubrobacter</taxon>
    </lineage>
</organism>
<dbReference type="Pfam" id="PF07238">
    <property type="entry name" value="PilZ"/>
    <property type="match status" value="1"/>
</dbReference>
<reference evidence="2 3" key="1">
    <citation type="submission" date="2018-10" db="EMBL/GenBank/DDBJ databases">
        <title>Genomic Encyclopedia of Archaeal and Bacterial Type Strains, Phase II (KMG-II): from individual species to whole genera.</title>
        <authorList>
            <person name="Goeker M."/>
        </authorList>
    </citation>
    <scope>NUCLEOTIDE SEQUENCE [LARGE SCALE GENOMIC DNA]</scope>
    <source>
        <strain evidence="2 3">DSM 14954</strain>
    </source>
</reference>
<evidence type="ECO:0000313" key="2">
    <source>
        <dbReference type="EMBL" id="RKQ87409.1"/>
    </source>
</evidence>
<dbReference type="GO" id="GO:0035438">
    <property type="term" value="F:cyclic-di-GMP binding"/>
    <property type="evidence" value="ECO:0007669"/>
    <property type="project" value="InterPro"/>
</dbReference>
<dbReference type="Gene3D" id="2.40.10.220">
    <property type="entry name" value="predicted glycosyltransferase like domains"/>
    <property type="match status" value="1"/>
</dbReference>
<dbReference type="InterPro" id="IPR009875">
    <property type="entry name" value="PilZ_domain"/>
</dbReference>
<dbReference type="Proteomes" id="UP000278962">
    <property type="component" value="Unassembled WGS sequence"/>
</dbReference>
<name>A0A660L396_9ACTN</name>
<feature type="domain" description="PilZ" evidence="1">
    <location>
        <begin position="93"/>
        <end position="191"/>
    </location>
</feature>
<evidence type="ECO:0000259" key="1">
    <source>
        <dbReference type="Pfam" id="PF07238"/>
    </source>
</evidence>
<proteinExistence type="predicted"/>
<comment type="caution">
    <text evidence="2">The sequence shown here is derived from an EMBL/GenBank/DDBJ whole genome shotgun (WGS) entry which is preliminary data.</text>
</comment>
<accession>A0A660L396</accession>
<protein>
    <submittedName>
        <fullName evidence="2">PilZ domain-containing protein</fullName>
    </submittedName>
</protein>
<gene>
    <name evidence="2" type="ORF">C8N24_5430</name>
</gene>
<dbReference type="OrthoDB" id="5242729at2"/>
<keyword evidence="3" id="KW-1185">Reference proteome</keyword>
<dbReference type="RefSeq" id="WP_121255939.1">
    <property type="nucleotide sequence ID" value="NZ_RBIL01000002.1"/>
</dbReference>
<evidence type="ECO:0000313" key="3">
    <source>
        <dbReference type="Proteomes" id="UP000278962"/>
    </source>
</evidence>
<dbReference type="AlphaFoldDB" id="A0A660L396"/>
<dbReference type="EMBL" id="RBIL01000002">
    <property type="protein sequence ID" value="RKQ87409.1"/>
    <property type="molecule type" value="Genomic_DNA"/>
</dbReference>
<sequence>MATSFASALSEGQPAQLDLGEEAVACLVVGFTGADVMLAPQAPLPPDALAPGFVTYLLIEAGGSLQALKAQIKPGYAEGELIATLLDPFRLGQRRTFSRAPLVLPAHLRPAGTEGAPKTTFTRDISAGGLRVAKQSSYIEADLHQVVIGLVQANREIRATAETVRVTDTDVSLSFVDIEPADRLLLAQLTFAYHRRRAGS</sequence>